<dbReference type="Gene3D" id="2.40.420.20">
    <property type="match status" value="1"/>
</dbReference>
<dbReference type="SUPFAM" id="SSF111369">
    <property type="entry name" value="HlyD-like secretion proteins"/>
    <property type="match status" value="1"/>
</dbReference>
<name>A0A8J3IUT8_9CHLR</name>
<accession>A0A8J3IUT8</accession>
<comment type="caution">
    <text evidence="4">The sequence shown here is derived from an EMBL/GenBank/DDBJ whole genome shotgun (WGS) entry which is preliminary data.</text>
</comment>
<dbReference type="Gene3D" id="2.40.30.170">
    <property type="match status" value="1"/>
</dbReference>
<feature type="transmembrane region" description="Helical" evidence="2">
    <location>
        <begin position="91"/>
        <end position="110"/>
    </location>
</feature>
<evidence type="ECO:0000313" key="4">
    <source>
        <dbReference type="EMBL" id="GHO95661.1"/>
    </source>
</evidence>
<dbReference type="PANTHER" id="PTHR30469:SF15">
    <property type="entry name" value="HLYD FAMILY OF SECRETION PROTEINS"/>
    <property type="match status" value="1"/>
</dbReference>
<dbReference type="GO" id="GO:0015562">
    <property type="term" value="F:efflux transmembrane transporter activity"/>
    <property type="evidence" value="ECO:0007669"/>
    <property type="project" value="TreeGrafter"/>
</dbReference>
<evidence type="ECO:0000256" key="2">
    <source>
        <dbReference type="SAM" id="Phobius"/>
    </source>
</evidence>
<gene>
    <name evidence="4" type="ORF">KSF_057090</name>
</gene>
<organism evidence="4 5">
    <name type="scientific">Reticulibacter mediterranei</name>
    <dbReference type="NCBI Taxonomy" id="2778369"/>
    <lineage>
        <taxon>Bacteria</taxon>
        <taxon>Bacillati</taxon>
        <taxon>Chloroflexota</taxon>
        <taxon>Ktedonobacteria</taxon>
        <taxon>Ktedonobacterales</taxon>
        <taxon>Reticulibacteraceae</taxon>
        <taxon>Reticulibacter</taxon>
    </lineage>
</organism>
<dbReference type="InterPro" id="IPR058792">
    <property type="entry name" value="Beta-barrel_RND_2"/>
</dbReference>
<keyword evidence="2" id="KW-1133">Transmembrane helix</keyword>
<keyword evidence="2" id="KW-0472">Membrane</keyword>
<sequence>MLKNPYMRGKRKKILLCLLLCLIALVIGNRIFSVRTTGSLNNKIPQREPVPLPPNVYPVEPQRQRKQTTLWTFFPMLSFFRKGSHWKRPQILISLLLSLLTVFGASAYAFQQLVLKNALPNVELYRVGNMQNVSLAVGGGGIASPLQSVNILYPLSERVVSVMVKEGDHVAPNQPLIRLDASLLNAAISQAANDMAAAQNYLNAVSVSGNAVTIAQAQQEYETTRNKYHALITQSSSPLLRGDKLVSPIGGVITRVNVNPGEMFQANNSLLTVIDTSMVVVHAKLTLSNLNMVHLGQVALVTPSALPNQQFNGTISNIIPVADPQTDTFEVWVSIPSKNMPKDSALLPGMSAFVRIQSPATALVVPRLAVLNPDGDATVYVVQNHVAHLQHVQVIGRSVESIFINGGLSPTTQIVLVGLDQLHDDQKVHVTDTE</sequence>
<dbReference type="InterPro" id="IPR006143">
    <property type="entry name" value="RND_pump_MFP"/>
</dbReference>
<dbReference type="PANTHER" id="PTHR30469">
    <property type="entry name" value="MULTIDRUG RESISTANCE PROTEIN MDTA"/>
    <property type="match status" value="1"/>
</dbReference>
<dbReference type="Gene3D" id="2.40.50.100">
    <property type="match status" value="1"/>
</dbReference>
<keyword evidence="2" id="KW-0812">Transmembrane</keyword>
<dbReference type="Pfam" id="PF25954">
    <property type="entry name" value="Beta-barrel_RND_2"/>
    <property type="match status" value="1"/>
</dbReference>
<dbReference type="GO" id="GO:1990281">
    <property type="term" value="C:efflux pump complex"/>
    <property type="evidence" value="ECO:0007669"/>
    <property type="project" value="TreeGrafter"/>
</dbReference>
<dbReference type="EMBL" id="BNJK01000001">
    <property type="protein sequence ID" value="GHO95661.1"/>
    <property type="molecule type" value="Genomic_DNA"/>
</dbReference>
<dbReference type="RefSeq" id="WP_220206330.1">
    <property type="nucleotide sequence ID" value="NZ_BNJK01000001.1"/>
</dbReference>
<evidence type="ECO:0000313" key="5">
    <source>
        <dbReference type="Proteomes" id="UP000597444"/>
    </source>
</evidence>
<dbReference type="NCBIfam" id="TIGR01730">
    <property type="entry name" value="RND_mfp"/>
    <property type="match status" value="1"/>
</dbReference>
<feature type="domain" description="CusB-like beta-barrel" evidence="3">
    <location>
        <begin position="283"/>
        <end position="359"/>
    </location>
</feature>
<dbReference type="Proteomes" id="UP000597444">
    <property type="component" value="Unassembled WGS sequence"/>
</dbReference>
<protein>
    <recommendedName>
        <fullName evidence="3">CusB-like beta-barrel domain-containing protein</fullName>
    </recommendedName>
</protein>
<keyword evidence="5" id="KW-1185">Reference proteome</keyword>
<reference evidence="4" key="1">
    <citation type="submission" date="2020-10" db="EMBL/GenBank/DDBJ databases">
        <title>Taxonomic study of unclassified bacteria belonging to the class Ktedonobacteria.</title>
        <authorList>
            <person name="Yabe S."/>
            <person name="Wang C.M."/>
            <person name="Zheng Y."/>
            <person name="Sakai Y."/>
            <person name="Cavaletti L."/>
            <person name="Monciardini P."/>
            <person name="Donadio S."/>
        </authorList>
    </citation>
    <scope>NUCLEOTIDE SEQUENCE</scope>
    <source>
        <strain evidence="4">ID150040</strain>
    </source>
</reference>
<evidence type="ECO:0000259" key="3">
    <source>
        <dbReference type="Pfam" id="PF25954"/>
    </source>
</evidence>
<comment type="similarity">
    <text evidence="1">Belongs to the membrane fusion protein (MFP) (TC 8.A.1) family.</text>
</comment>
<evidence type="ECO:0000256" key="1">
    <source>
        <dbReference type="ARBA" id="ARBA00009477"/>
    </source>
</evidence>
<proteinExistence type="inferred from homology"/>
<dbReference type="AlphaFoldDB" id="A0A8J3IUT8"/>